<evidence type="ECO:0000259" key="9">
    <source>
        <dbReference type="PROSITE" id="PS51294"/>
    </source>
</evidence>
<evidence type="ECO:0000256" key="3">
    <source>
        <dbReference type="ARBA" id="ARBA00023125"/>
    </source>
</evidence>
<evidence type="ECO:0000256" key="6">
    <source>
        <dbReference type="SAM" id="MobiDB-lite"/>
    </source>
</evidence>
<dbReference type="GO" id="GO:0009739">
    <property type="term" value="P:response to gibberellin"/>
    <property type="evidence" value="ECO:0007669"/>
    <property type="project" value="TreeGrafter"/>
</dbReference>
<dbReference type="PROSITE" id="PS51294">
    <property type="entry name" value="HTH_MYB"/>
    <property type="match status" value="1"/>
</dbReference>
<feature type="region of interest" description="Disordered" evidence="6">
    <location>
        <begin position="61"/>
        <end position="87"/>
    </location>
</feature>
<dbReference type="CDD" id="cd00167">
    <property type="entry name" value="SANT"/>
    <property type="match status" value="1"/>
</dbReference>
<organism evidence="10 11">
    <name type="scientific">Solanum bulbocastanum</name>
    <name type="common">Wild potato</name>
    <dbReference type="NCBI Taxonomy" id="147425"/>
    <lineage>
        <taxon>Eukaryota</taxon>
        <taxon>Viridiplantae</taxon>
        <taxon>Streptophyta</taxon>
        <taxon>Embryophyta</taxon>
        <taxon>Tracheophyta</taxon>
        <taxon>Spermatophyta</taxon>
        <taxon>Magnoliopsida</taxon>
        <taxon>eudicotyledons</taxon>
        <taxon>Gunneridae</taxon>
        <taxon>Pentapetalae</taxon>
        <taxon>asterids</taxon>
        <taxon>lamiids</taxon>
        <taxon>Solanales</taxon>
        <taxon>Solanaceae</taxon>
        <taxon>Solanoideae</taxon>
        <taxon>Solaneae</taxon>
        <taxon>Solanum</taxon>
    </lineage>
</organism>
<dbReference type="PANTHER" id="PTHR44191">
    <property type="entry name" value="TRANSCRIPTION FACTOR KUA1"/>
    <property type="match status" value="1"/>
</dbReference>
<dbReference type="PANTHER" id="PTHR44191:SF84">
    <property type="entry name" value="F25A4.19 PROTEIN"/>
    <property type="match status" value="1"/>
</dbReference>
<evidence type="ECO:0000256" key="2">
    <source>
        <dbReference type="ARBA" id="ARBA00023015"/>
    </source>
</evidence>
<dbReference type="InterPro" id="IPR009057">
    <property type="entry name" value="Homeodomain-like_sf"/>
</dbReference>
<evidence type="ECO:0000256" key="4">
    <source>
        <dbReference type="ARBA" id="ARBA00023163"/>
    </source>
</evidence>
<dbReference type="SMART" id="SM00717">
    <property type="entry name" value="SANT"/>
    <property type="match status" value="1"/>
</dbReference>
<dbReference type="InterPro" id="IPR006447">
    <property type="entry name" value="Myb_dom_plants"/>
</dbReference>
<dbReference type="GO" id="GO:0000976">
    <property type="term" value="F:transcription cis-regulatory region binding"/>
    <property type="evidence" value="ECO:0007669"/>
    <property type="project" value="UniProtKB-ARBA"/>
</dbReference>
<accession>A0AAN8YJU7</accession>
<name>A0AAN8YJU7_SOLBU</name>
<dbReference type="InterPro" id="IPR017930">
    <property type="entry name" value="Myb_dom"/>
</dbReference>
<dbReference type="InterPro" id="IPR017884">
    <property type="entry name" value="SANT_dom"/>
</dbReference>
<gene>
    <name evidence="10" type="ORF">RDI58_008688</name>
</gene>
<dbReference type="EMBL" id="JBANQN010000003">
    <property type="protein sequence ID" value="KAK6795235.1"/>
    <property type="molecule type" value="Genomic_DNA"/>
</dbReference>
<dbReference type="FunFam" id="1.10.10.60:FF:000009">
    <property type="entry name" value="transcription factor MYB1R1"/>
    <property type="match status" value="1"/>
</dbReference>
<dbReference type="PROSITE" id="PS50090">
    <property type="entry name" value="MYB_LIKE"/>
    <property type="match status" value="1"/>
</dbReference>
<feature type="domain" description="SANT" evidence="8">
    <location>
        <begin position="111"/>
        <end position="164"/>
    </location>
</feature>
<feature type="compositionally biased region" description="Low complexity" evidence="6">
    <location>
        <begin position="68"/>
        <end position="86"/>
    </location>
</feature>
<dbReference type="AlphaFoldDB" id="A0AAN8YJU7"/>
<feature type="domain" description="Myb-like" evidence="7">
    <location>
        <begin position="108"/>
        <end position="160"/>
    </location>
</feature>
<feature type="domain" description="HTH myb-type" evidence="9">
    <location>
        <begin position="108"/>
        <end position="164"/>
    </location>
</feature>
<evidence type="ECO:0000259" key="8">
    <source>
        <dbReference type="PROSITE" id="PS51293"/>
    </source>
</evidence>
<evidence type="ECO:0000313" key="10">
    <source>
        <dbReference type="EMBL" id="KAK6795235.1"/>
    </source>
</evidence>
<proteinExistence type="predicted"/>
<comment type="caution">
    <text evidence="10">The sequence shown here is derived from an EMBL/GenBank/DDBJ whole genome shotgun (WGS) entry which is preliminary data.</text>
</comment>
<dbReference type="GO" id="GO:0009723">
    <property type="term" value="P:response to ethylene"/>
    <property type="evidence" value="ECO:0007669"/>
    <property type="project" value="TreeGrafter"/>
</dbReference>
<dbReference type="PROSITE" id="PS51293">
    <property type="entry name" value="SANT"/>
    <property type="match status" value="1"/>
</dbReference>
<dbReference type="NCBIfam" id="TIGR01557">
    <property type="entry name" value="myb_SHAQKYF"/>
    <property type="match status" value="1"/>
</dbReference>
<sequence>MMISTCCSQSGNDGHNSFTCAGESSPAAVSVGGGVGGGEIMLFGVRMKVDPMRKSVSLNNLSQYEQPNSNDNNKNSNSGNNNDSSKVAVDEGYASADDAVPHHSGSGRERKRGVPWTEEEHKLFLLGLQKVGKGDWRGISRNFVKTRTPTQVASHAQKYFLRRTNLNRRRRRSSLFDITTDSVSVLPTEETKNLQQHSIPSLPPVESSKINAFQVTSMPVNFGPVILPAQIEKPIESPILRQGSQSYYNGSSSIFLRAAPVVVPISNSSRIADFNLNQSSVMETSSLSLTLSLSSPSSSSTRHSGFQVMSSFNNGESIISVA</sequence>
<evidence type="ECO:0000256" key="1">
    <source>
        <dbReference type="ARBA" id="ARBA00004123"/>
    </source>
</evidence>
<dbReference type="GO" id="GO:0006355">
    <property type="term" value="P:regulation of DNA-templated transcription"/>
    <property type="evidence" value="ECO:0007669"/>
    <property type="project" value="UniProtKB-ARBA"/>
</dbReference>
<dbReference type="Proteomes" id="UP001371456">
    <property type="component" value="Unassembled WGS sequence"/>
</dbReference>
<evidence type="ECO:0000259" key="7">
    <source>
        <dbReference type="PROSITE" id="PS50090"/>
    </source>
</evidence>
<comment type="subcellular location">
    <subcellularLocation>
        <location evidence="1">Nucleus</location>
    </subcellularLocation>
</comment>
<dbReference type="Gene3D" id="1.10.10.60">
    <property type="entry name" value="Homeodomain-like"/>
    <property type="match status" value="1"/>
</dbReference>
<keyword evidence="3" id="KW-0238">DNA-binding</keyword>
<dbReference type="SUPFAM" id="SSF46689">
    <property type="entry name" value="Homeodomain-like"/>
    <property type="match status" value="1"/>
</dbReference>
<protein>
    <submittedName>
        <fullName evidence="10">Uncharacterized protein</fullName>
    </submittedName>
</protein>
<reference evidence="10 11" key="1">
    <citation type="submission" date="2024-02" db="EMBL/GenBank/DDBJ databases">
        <title>de novo genome assembly of Solanum bulbocastanum strain 11H21.</title>
        <authorList>
            <person name="Hosaka A.J."/>
        </authorList>
    </citation>
    <scope>NUCLEOTIDE SEQUENCE [LARGE SCALE GENOMIC DNA]</scope>
    <source>
        <tissue evidence="10">Young leaves</tissue>
    </source>
</reference>
<dbReference type="GO" id="GO:0005634">
    <property type="term" value="C:nucleus"/>
    <property type="evidence" value="ECO:0007669"/>
    <property type="project" value="UniProtKB-SubCell"/>
</dbReference>
<keyword evidence="11" id="KW-1185">Reference proteome</keyword>
<keyword evidence="4" id="KW-0804">Transcription</keyword>
<dbReference type="Pfam" id="PF00249">
    <property type="entry name" value="Myb_DNA-binding"/>
    <property type="match status" value="1"/>
</dbReference>
<dbReference type="InterPro" id="IPR001005">
    <property type="entry name" value="SANT/Myb"/>
</dbReference>
<dbReference type="InterPro" id="IPR052245">
    <property type="entry name" value="Plant_Stress_Dev_TF"/>
</dbReference>
<keyword evidence="5" id="KW-0539">Nucleus</keyword>
<keyword evidence="2" id="KW-0805">Transcription regulation</keyword>
<evidence type="ECO:0000256" key="5">
    <source>
        <dbReference type="ARBA" id="ARBA00023242"/>
    </source>
</evidence>
<evidence type="ECO:0000313" key="11">
    <source>
        <dbReference type="Proteomes" id="UP001371456"/>
    </source>
</evidence>
<dbReference type="GO" id="GO:0010597">
    <property type="term" value="P:green leaf volatile biosynthetic process"/>
    <property type="evidence" value="ECO:0007669"/>
    <property type="project" value="UniProtKB-ARBA"/>
</dbReference>